<keyword evidence="4" id="KW-1185">Reference proteome</keyword>
<dbReference type="CDD" id="cd00093">
    <property type="entry name" value="HTH_XRE"/>
    <property type="match status" value="1"/>
</dbReference>
<dbReference type="GO" id="GO:0003700">
    <property type="term" value="F:DNA-binding transcription factor activity"/>
    <property type="evidence" value="ECO:0007669"/>
    <property type="project" value="TreeGrafter"/>
</dbReference>
<dbReference type="PANTHER" id="PTHR46797">
    <property type="entry name" value="HTH-TYPE TRANSCRIPTIONAL REGULATOR"/>
    <property type="match status" value="1"/>
</dbReference>
<dbReference type="HOGENOM" id="CLU_066192_17_8_12"/>
<proteinExistence type="predicted"/>
<dbReference type="OrthoDB" id="9814553at2"/>
<dbReference type="KEGG" id="tbe:Trebr_1043"/>
<evidence type="ECO:0000256" key="1">
    <source>
        <dbReference type="ARBA" id="ARBA00023125"/>
    </source>
</evidence>
<dbReference type="SMART" id="SM00530">
    <property type="entry name" value="HTH_XRE"/>
    <property type="match status" value="1"/>
</dbReference>
<evidence type="ECO:0000313" key="4">
    <source>
        <dbReference type="Proteomes" id="UP000006546"/>
    </source>
</evidence>
<protein>
    <submittedName>
        <fullName evidence="3">Helix-turn-helix domain protein</fullName>
    </submittedName>
</protein>
<dbReference type="GO" id="GO:0005829">
    <property type="term" value="C:cytosol"/>
    <property type="evidence" value="ECO:0007669"/>
    <property type="project" value="TreeGrafter"/>
</dbReference>
<evidence type="ECO:0000259" key="2">
    <source>
        <dbReference type="PROSITE" id="PS50943"/>
    </source>
</evidence>
<reference evidence="4" key="1">
    <citation type="submission" date="2011-04" db="EMBL/GenBank/DDBJ databases">
        <title>The complete genome of Treponema brennaborense DSM 12168.</title>
        <authorList>
            <person name="Lucas S."/>
            <person name="Han J."/>
            <person name="Lapidus A."/>
            <person name="Bruce D."/>
            <person name="Goodwin L."/>
            <person name="Pitluck S."/>
            <person name="Peters L."/>
            <person name="Kyrpides N."/>
            <person name="Mavromatis K."/>
            <person name="Ivanova N."/>
            <person name="Mikhailova N."/>
            <person name="Pagani I."/>
            <person name="Teshima H."/>
            <person name="Detter J.C."/>
            <person name="Tapia R."/>
            <person name="Han C."/>
            <person name="Land M."/>
            <person name="Hauser L."/>
            <person name="Markowitz V."/>
            <person name="Cheng J.-F."/>
            <person name="Hugenholtz P."/>
            <person name="Woyke T."/>
            <person name="Wu D."/>
            <person name="Gronow S."/>
            <person name="Wellnitz S."/>
            <person name="Brambilla E."/>
            <person name="Klenk H.-P."/>
            <person name="Eisen J.A."/>
        </authorList>
    </citation>
    <scope>NUCLEOTIDE SEQUENCE [LARGE SCALE GENOMIC DNA]</scope>
    <source>
        <strain evidence="4">DSM 12168 / CIP 105900 / DD5/3</strain>
    </source>
</reference>
<dbReference type="PANTHER" id="PTHR46797:SF1">
    <property type="entry name" value="METHYLPHOSPHONATE SYNTHASE"/>
    <property type="match status" value="1"/>
</dbReference>
<evidence type="ECO:0000313" key="3">
    <source>
        <dbReference type="EMBL" id="AEE16476.1"/>
    </source>
</evidence>
<dbReference type="GO" id="GO:0003677">
    <property type="term" value="F:DNA binding"/>
    <property type="evidence" value="ECO:0007669"/>
    <property type="project" value="UniProtKB-KW"/>
</dbReference>
<dbReference type="Proteomes" id="UP000006546">
    <property type="component" value="Chromosome"/>
</dbReference>
<organism evidence="3 4">
    <name type="scientific">Treponema brennaborense (strain DSM 12168 / CIP 105900 / DD5/3)</name>
    <dbReference type="NCBI Taxonomy" id="906968"/>
    <lineage>
        <taxon>Bacteria</taxon>
        <taxon>Pseudomonadati</taxon>
        <taxon>Spirochaetota</taxon>
        <taxon>Spirochaetia</taxon>
        <taxon>Spirochaetales</taxon>
        <taxon>Treponemataceae</taxon>
        <taxon>Treponema</taxon>
    </lineage>
</organism>
<keyword evidence="1" id="KW-0238">DNA-binding</keyword>
<accession>F4LJZ6</accession>
<gene>
    <name evidence="3" type="ordered locus">Trebr_1043</name>
</gene>
<feature type="domain" description="HTH cro/C1-type" evidence="2">
    <location>
        <begin position="12"/>
        <end position="66"/>
    </location>
</feature>
<dbReference type="InterPro" id="IPR050807">
    <property type="entry name" value="TransReg_Diox_bact_type"/>
</dbReference>
<dbReference type="InterPro" id="IPR001387">
    <property type="entry name" value="Cro/C1-type_HTH"/>
</dbReference>
<dbReference type="PROSITE" id="PS50943">
    <property type="entry name" value="HTH_CROC1"/>
    <property type="match status" value="1"/>
</dbReference>
<dbReference type="Gene3D" id="1.10.260.40">
    <property type="entry name" value="lambda repressor-like DNA-binding domains"/>
    <property type="match status" value="1"/>
</dbReference>
<dbReference type="RefSeq" id="WP_013758185.1">
    <property type="nucleotide sequence ID" value="NC_015500.1"/>
</dbReference>
<dbReference type="Pfam" id="PF01381">
    <property type="entry name" value="HTH_3"/>
    <property type="match status" value="1"/>
</dbReference>
<dbReference type="SUPFAM" id="SSF47413">
    <property type="entry name" value="lambda repressor-like DNA-binding domains"/>
    <property type="match status" value="1"/>
</dbReference>
<name>F4LJZ6_TREBD</name>
<dbReference type="InterPro" id="IPR010982">
    <property type="entry name" value="Lambda_DNA-bd_dom_sf"/>
</dbReference>
<dbReference type="STRING" id="906968.Trebr_1043"/>
<sequence>MNEIVAVLGQNIRKFRKNLGWTQEQLAEKAQISVPFMTQIELGRKSASLEVIENISKSLGVPYDALFKKDAADMCCPKYEIHILKKEIIEEVTKAIFSVFDKSRLSV</sequence>
<dbReference type="AlphaFoldDB" id="F4LJZ6"/>
<dbReference type="EMBL" id="CP002696">
    <property type="protein sequence ID" value="AEE16476.1"/>
    <property type="molecule type" value="Genomic_DNA"/>
</dbReference>